<dbReference type="SUPFAM" id="SSF50156">
    <property type="entry name" value="PDZ domain-like"/>
    <property type="match status" value="1"/>
</dbReference>
<comment type="caution">
    <text evidence="2">The sequence shown here is derived from an EMBL/GenBank/DDBJ whole genome shotgun (WGS) entry which is preliminary data.</text>
</comment>
<dbReference type="Gene3D" id="2.30.42.10">
    <property type="match status" value="1"/>
</dbReference>
<dbReference type="InterPro" id="IPR036034">
    <property type="entry name" value="PDZ_sf"/>
</dbReference>
<dbReference type="EMBL" id="BMAV01000497">
    <property type="protein sequence ID" value="GFY37807.1"/>
    <property type="molecule type" value="Genomic_DNA"/>
</dbReference>
<protein>
    <submittedName>
        <fullName evidence="2">Glutamate receptor-interacting protein 1</fullName>
    </submittedName>
</protein>
<dbReference type="CDD" id="cd00136">
    <property type="entry name" value="PDZ_canonical"/>
    <property type="match status" value="1"/>
</dbReference>
<dbReference type="Pfam" id="PF00595">
    <property type="entry name" value="PDZ"/>
    <property type="match status" value="1"/>
</dbReference>
<dbReference type="InterPro" id="IPR001478">
    <property type="entry name" value="PDZ"/>
</dbReference>
<dbReference type="AlphaFoldDB" id="A0A8X6WMB1"/>
<dbReference type="Proteomes" id="UP000886998">
    <property type="component" value="Unassembled WGS sequence"/>
</dbReference>
<keyword evidence="3" id="KW-1185">Reference proteome</keyword>
<organism evidence="2 3">
    <name type="scientific">Trichonephila inaurata madagascariensis</name>
    <dbReference type="NCBI Taxonomy" id="2747483"/>
    <lineage>
        <taxon>Eukaryota</taxon>
        <taxon>Metazoa</taxon>
        <taxon>Ecdysozoa</taxon>
        <taxon>Arthropoda</taxon>
        <taxon>Chelicerata</taxon>
        <taxon>Arachnida</taxon>
        <taxon>Araneae</taxon>
        <taxon>Araneomorphae</taxon>
        <taxon>Entelegynae</taxon>
        <taxon>Araneoidea</taxon>
        <taxon>Nephilidae</taxon>
        <taxon>Trichonephila</taxon>
        <taxon>Trichonephila inaurata</taxon>
    </lineage>
</organism>
<accession>A0A8X6WMB1</accession>
<reference evidence="2" key="1">
    <citation type="submission" date="2020-08" db="EMBL/GenBank/DDBJ databases">
        <title>Multicomponent nature underlies the extraordinary mechanical properties of spider dragline silk.</title>
        <authorList>
            <person name="Kono N."/>
            <person name="Nakamura H."/>
            <person name="Mori M."/>
            <person name="Yoshida Y."/>
            <person name="Ohtoshi R."/>
            <person name="Malay A.D."/>
            <person name="Moran D.A.P."/>
            <person name="Tomita M."/>
            <person name="Numata K."/>
            <person name="Arakawa K."/>
        </authorList>
    </citation>
    <scope>NUCLEOTIDE SEQUENCE</scope>
</reference>
<feature type="domain" description="PDZ" evidence="1">
    <location>
        <begin position="1"/>
        <end position="66"/>
    </location>
</feature>
<gene>
    <name evidence="2" type="primary">Grip1_0</name>
    <name evidence="2" type="ORF">TNIN_164241</name>
</gene>
<dbReference type="OrthoDB" id="6431407at2759"/>
<evidence type="ECO:0000313" key="2">
    <source>
        <dbReference type="EMBL" id="GFY37807.1"/>
    </source>
</evidence>
<name>A0A8X6WMB1_9ARAC</name>
<feature type="non-terminal residue" evidence="2">
    <location>
        <position position="1"/>
    </location>
</feature>
<feature type="non-terminal residue" evidence="2">
    <location>
        <position position="69"/>
    </location>
</feature>
<evidence type="ECO:0000259" key="1">
    <source>
        <dbReference type="PROSITE" id="PS50106"/>
    </source>
</evidence>
<keyword evidence="2" id="KW-0675">Receptor</keyword>
<dbReference type="PROSITE" id="PS50106">
    <property type="entry name" value="PDZ"/>
    <property type="match status" value="1"/>
</dbReference>
<evidence type="ECO:0000313" key="3">
    <source>
        <dbReference type="Proteomes" id="UP000886998"/>
    </source>
</evidence>
<proteinExistence type="predicted"/>
<sequence>GTKYGLRPIIKTVKKGSIAYRSHCVSTQDVIVSICGLDTKGMKKKDVKRLLKETESLIELKLEYEIQDT</sequence>